<comment type="caution">
    <text evidence="2">The sequence shown here is derived from an EMBL/GenBank/DDBJ whole genome shotgun (WGS) entry which is preliminary data.</text>
</comment>
<reference evidence="2 3" key="1">
    <citation type="submission" date="2014-01" db="EMBL/GenBank/DDBJ databases">
        <title>Plasmidome dynamics in the species complex Clostridium novyi sensu lato converts strains of independent lineages into distinctly different pathogens.</title>
        <authorList>
            <person name="Skarin H."/>
            <person name="Segerman B."/>
        </authorList>
    </citation>
    <scope>NUCLEOTIDE SEQUENCE [LARGE SCALE GENOMIC DNA]</scope>
    <source>
        <strain evidence="2 3">DC5</strain>
    </source>
</reference>
<proteinExistence type="predicted"/>
<dbReference type="SUPFAM" id="SSF143100">
    <property type="entry name" value="TTHA1013/TTHA0281-like"/>
    <property type="match status" value="1"/>
</dbReference>
<accession>A0A0A0I1I6</accession>
<dbReference type="Gene3D" id="3.30.160.250">
    <property type="match status" value="1"/>
</dbReference>
<name>A0A0A0I1I6_CLOBO</name>
<feature type="domain" description="HicB-like antitoxin of toxin-antitoxin system" evidence="1">
    <location>
        <begin position="7"/>
        <end position="79"/>
    </location>
</feature>
<sequence>MKKYTYVAILTPDLECGAYCINFPDFAGCITEGDDIADTYYMAHDALGLHLSGMLEDGDEIPSPTDLKDIRLDKGQYSMIVQVQV</sequence>
<gene>
    <name evidence="2" type="ORF">Z955_14820</name>
</gene>
<dbReference type="Pfam" id="PF15919">
    <property type="entry name" value="HicB_lk_antitox"/>
    <property type="match status" value="1"/>
</dbReference>
<evidence type="ECO:0000259" key="1">
    <source>
        <dbReference type="Pfam" id="PF15919"/>
    </source>
</evidence>
<dbReference type="InterPro" id="IPR035069">
    <property type="entry name" value="TTHA1013/TTHA0281-like"/>
</dbReference>
<dbReference type="InterPro" id="IPR031807">
    <property type="entry name" value="HicB-like"/>
</dbReference>
<organism evidence="2 3">
    <name type="scientific">Clostridium botulinum C/D str. DC5</name>
    <dbReference type="NCBI Taxonomy" id="1443128"/>
    <lineage>
        <taxon>Bacteria</taxon>
        <taxon>Bacillati</taxon>
        <taxon>Bacillota</taxon>
        <taxon>Clostridia</taxon>
        <taxon>Eubacteriales</taxon>
        <taxon>Clostridiaceae</taxon>
        <taxon>Clostridium</taxon>
    </lineage>
</organism>
<dbReference type="Proteomes" id="UP000030014">
    <property type="component" value="Unassembled WGS sequence"/>
</dbReference>
<dbReference type="AlphaFoldDB" id="A0A0A0I1I6"/>
<evidence type="ECO:0000313" key="2">
    <source>
        <dbReference type="EMBL" id="KGM93530.1"/>
    </source>
</evidence>
<protein>
    <submittedName>
        <fullName evidence="2">Phage protein</fullName>
    </submittedName>
</protein>
<evidence type="ECO:0000313" key="3">
    <source>
        <dbReference type="Proteomes" id="UP000030014"/>
    </source>
</evidence>
<dbReference type="RefSeq" id="WP_039260078.1">
    <property type="nucleotide sequence ID" value="NZ_JDRY01000168.1"/>
</dbReference>
<dbReference type="EMBL" id="JDRY01000168">
    <property type="protein sequence ID" value="KGM93530.1"/>
    <property type="molecule type" value="Genomic_DNA"/>
</dbReference>